<evidence type="ECO:0000256" key="6">
    <source>
        <dbReference type="ARBA" id="ARBA00023015"/>
    </source>
</evidence>
<evidence type="ECO:0000256" key="1">
    <source>
        <dbReference type="ARBA" id="ARBA00001933"/>
    </source>
</evidence>
<dbReference type="Pfam" id="PF00392">
    <property type="entry name" value="GntR"/>
    <property type="match status" value="1"/>
</dbReference>
<dbReference type="PROSITE" id="PS50949">
    <property type="entry name" value="HTH_GNTR"/>
    <property type="match status" value="1"/>
</dbReference>
<dbReference type="GO" id="GO:0003677">
    <property type="term" value="F:DNA binding"/>
    <property type="evidence" value="ECO:0007669"/>
    <property type="project" value="UniProtKB-KW"/>
</dbReference>
<dbReference type="InterPro" id="IPR000524">
    <property type="entry name" value="Tscrpt_reg_HTH_GntR"/>
</dbReference>
<keyword evidence="4 11" id="KW-0808">Transferase</keyword>
<dbReference type="InterPro" id="IPR015421">
    <property type="entry name" value="PyrdxlP-dep_Trfase_major"/>
</dbReference>
<evidence type="ECO:0000256" key="4">
    <source>
        <dbReference type="ARBA" id="ARBA00022679"/>
    </source>
</evidence>
<dbReference type="EMBL" id="LGUG01000004">
    <property type="protein sequence ID" value="KON95575.1"/>
    <property type="molecule type" value="Genomic_DNA"/>
</dbReference>
<dbReference type="OrthoDB" id="9802601at2"/>
<dbReference type="PRINTS" id="PR00035">
    <property type="entry name" value="HTHGNTR"/>
</dbReference>
<dbReference type="SMART" id="SM00345">
    <property type="entry name" value="HTH_GNTR"/>
    <property type="match status" value="1"/>
</dbReference>
<dbReference type="PANTHER" id="PTHR46577">
    <property type="entry name" value="HTH-TYPE TRANSCRIPTIONAL REGULATORY PROTEIN GABR"/>
    <property type="match status" value="1"/>
</dbReference>
<dbReference type="CDD" id="cd00609">
    <property type="entry name" value="AAT_like"/>
    <property type="match status" value="1"/>
</dbReference>
<dbReference type="InterPro" id="IPR036388">
    <property type="entry name" value="WH-like_DNA-bd_sf"/>
</dbReference>
<feature type="domain" description="HTH gntR-type" evidence="9">
    <location>
        <begin position="11"/>
        <end position="79"/>
    </location>
</feature>
<proteinExistence type="inferred from homology"/>
<evidence type="ECO:0000313" key="11">
    <source>
        <dbReference type="EMBL" id="SDI30532.1"/>
    </source>
</evidence>
<dbReference type="Gene3D" id="3.90.1150.10">
    <property type="entry name" value="Aspartate Aminotransferase, domain 1"/>
    <property type="match status" value="1"/>
</dbReference>
<gene>
    <name evidence="10" type="ORF">AF333_08940</name>
    <name evidence="11" type="ORF">SAMN04487909_10314</name>
</gene>
<dbReference type="PANTHER" id="PTHR46577:SF2">
    <property type="entry name" value="TRANSCRIPTIONAL REGULATORY PROTEIN"/>
    <property type="match status" value="1"/>
</dbReference>
<comment type="cofactor">
    <cofactor evidence="1">
        <name>pyridoxal 5'-phosphate</name>
        <dbReference type="ChEBI" id="CHEBI:597326"/>
    </cofactor>
</comment>
<dbReference type="Proteomes" id="UP000182836">
    <property type="component" value="Unassembled WGS sequence"/>
</dbReference>
<dbReference type="PATRIC" id="fig|47500.8.peg.7088"/>
<keyword evidence="7 11" id="KW-0238">DNA-binding</keyword>
<dbReference type="InterPro" id="IPR036390">
    <property type="entry name" value="WH_DNA-bd_sf"/>
</dbReference>
<dbReference type="GeneID" id="42305324"/>
<evidence type="ECO:0000313" key="13">
    <source>
        <dbReference type="Proteomes" id="UP000182836"/>
    </source>
</evidence>
<dbReference type="SUPFAM" id="SSF53383">
    <property type="entry name" value="PLP-dependent transferases"/>
    <property type="match status" value="1"/>
</dbReference>
<dbReference type="InterPro" id="IPR051446">
    <property type="entry name" value="HTH_trans_reg/aminotransferase"/>
</dbReference>
<dbReference type="CDD" id="cd07377">
    <property type="entry name" value="WHTH_GntR"/>
    <property type="match status" value="1"/>
</dbReference>
<keyword evidence="3 11" id="KW-0032">Aminotransferase</keyword>
<evidence type="ECO:0000256" key="7">
    <source>
        <dbReference type="ARBA" id="ARBA00023125"/>
    </source>
</evidence>
<dbReference type="InterPro" id="IPR004839">
    <property type="entry name" value="Aminotransferase_I/II_large"/>
</dbReference>
<keyword evidence="12" id="KW-1185">Reference proteome</keyword>
<evidence type="ECO:0000313" key="10">
    <source>
        <dbReference type="EMBL" id="KON95575.1"/>
    </source>
</evidence>
<keyword evidence="5" id="KW-0663">Pyridoxal phosphate</keyword>
<keyword evidence="6" id="KW-0805">Transcription regulation</keyword>
<sequence length="478" mass="53954">MDWKPSRHSDIPIYQQIVDFIEKRIIYGEYPPGSILPSERTLAKMLEVNRGTIITAYDVLHSKGMVERIKGSGTKVSSDFWGLTRNRIPNWNLYVESGSFLPNLPMYQHIQDEIQERSLINFASGELAPDLTPYADFRHILSQSEFNHSLGYDHSQGNLSLRNTVADHLQEYKRIDCTSQSILITSGAQQALYLIVQCLLHPGDSVAIENPSYAYSLPLFRSARIKTHLLTVGEQGVEPDDIIALYKKHKIKMIFLNPIFQNPTGTLLSHERRTKILELSAELGIPVVEDDPYSLIPFSKEADTATLKSLDRNGNVLYISSLSKLVASGLRIGWIVGPQKVITRLADAKQQVDFGHSIFPQWIATEFLGADTFAGHLNHVQQRLLEKRNLLIASLERHLSDYVTFHAPEGGVHLWCSLKREVNEYRLLEAALRNGVVFVPGSLLGSEKGHMRLTFGRTETPLIEEGVLRLKQAFMMLT</sequence>
<dbReference type="Pfam" id="PF00155">
    <property type="entry name" value="Aminotran_1_2"/>
    <property type="match status" value="1"/>
</dbReference>
<dbReference type="InterPro" id="IPR015424">
    <property type="entry name" value="PyrdxlP-dep_Trfase"/>
</dbReference>
<dbReference type="Gene3D" id="3.40.640.10">
    <property type="entry name" value="Type I PLP-dependent aspartate aminotransferase-like (Major domain)"/>
    <property type="match status" value="1"/>
</dbReference>
<dbReference type="STRING" id="47500.AF333_08940"/>
<dbReference type="GO" id="GO:0003700">
    <property type="term" value="F:DNA-binding transcription factor activity"/>
    <property type="evidence" value="ECO:0007669"/>
    <property type="project" value="InterPro"/>
</dbReference>
<evidence type="ECO:0000313" key="12">
    <source>
        <dbReference type="Proteomes" id="UP000037269"/>
    </source>
</evidence>
<evidence type="ECO:0000256" key="3">
    <source>
        <dbReference type="ARBA" id="ARBA00022576"/>
    </source>
</evidence>
<dbReference type="GO" id="GO:0008483">
    <property type="term" value="F:transaminase activity"/>
    <property type="evidence" value="ECO:0007669"/>
    <property type="project" value="UniProtKB-KW"/>
</dbReference>
<dbReference type="SUPFAM" id="SSF46785">
    <property type="entry name" value="Winged helix' DNA-binding domain"/>
    <property type="match status" value="1"/>
</dbReference>
<evidence type="ECO:0000256" key="8">
    <source>
        <dbReference type="ARBA" id="ARBA00023163"/>
    </source>
</evidence>
<accession>A0A0D1V8R3</accession>
<keyword evidence="8" id="KW-0804">Transcription</keyword>
<dbReference type="RefSeq" id="WP_043066159.1">
    <property type="nucleotide sequence ID" value="NZ_BJOA01000029.1"/>
</dbReference>
<name>A0A0D1V8R3_ANEMI</name>
<protein>
    <submittedName>
        <fullName evidence="11">DNA-binding transcriptional regulator, MocR family, contains an aminotransferase domain</fullName>
    </submittedName>
    <submittedName>
        <fullName evidence="10">GntR family transcriptional regulator</fullName>
    </submittedName>
</protein>
<organism evidence="10 12">
    <name type="scientific">Aneurinibacillus migulanus</name>
    <name type="common">Bacillus migulanus</name>
    <dbReference type="NCBI Taxonomy" id="47500"/>
    <lineage>
        <taxon>Bacteria</taxon>
        <taxon>Bacillati</taxon>
        <taxon>Bacillota</taxon>
        <taxon>Bacilli</taxon>
        <taxon>Bacillales</taxon>
        <taxon>Paenibacillaceae</taxon>
        <taxon>Aneurinibacillus group</taxon>
        <taxon>Aneurinibacillus</taxon>
    </lineage>
</organism>
<evidence type="ECO:0000256" key="5">
    <source>
        <dbReference type="ARBA" id="ARBA00022898"/>
    </source>
</evidence>
<evidence type="ECO:0000256" key="2">
    <source>
        <dbReference type="ARBA" id="ARBA00005384"/>
    </source>
</evidence>
<dbReference type="Gene3D" id="1.10.10.10">
    <property type="entry name" value="Winged helix-like DNA-binding domain superfamily/Winged helix DNA-binding domain"/>
    <property type="match status" value="1"/>
</dbReference>
<dbReference type="EMBL" id="FNED01000003">
    <property type="protein sequence ID" value="SDI30532.1"/>
    <property type="molecule type" value="Genomic_DNA"/>
</dbReference>
<dbReference type="GO" id="GO:0030170">
    <property type="term" value="F:pyridoxal phosphate binding"/>
    <property type="evidence" value="ECO:0007669"/>
    <property type="project" value="InterPro"/>
</dbReference>
<evidence type="ECO:0000259" key="9">
    <source>
        <dbReference type="PROSITE" id="PS50949"/>
    </source>
</evidence>
<dbReference type="AlphaFoldDB" id="A0A0D1V8R3"/>
<dbReference type="InterPro" id="IPR015422">
    <property type="entry name" value="PyrdxlP-dep_Trfase_small"/>
</dbReference>
<dbReference type="FunFam" id="3.40.640.10:FF:000023">
    <property type="entry name" value="Transcriptional regulator, GntR family"/>
    <property type="match status" value="1"/>
</dbReference>
<reference evidence="11 13" key="2">
    <citation type="submission" date="2016-10" db="EMBL/GenBank/DDBJ databases">
        <authorList>
            <person name="de Groot N.N."/>
        </authorList>
    </citation>
    <scope>NUCLEOTIDE SEQUENCE [LARGE SCALE GENOMIC DNA]</scope>
    <source>
        <strain evidence="11 13">DSM 2895</strain>
    </source>
</reference>
<reference evidence="10 12" key="1">
    <citation type="submission" date="2015-07" db="EMBL/GenBank/DDBJ databases">
        <title>Fjat-14205 dsm 2895.</title>
        <authorList>
            <person name="Liu B."/>
            <person name="Wang J."/>
            <person name="Zhu Y."/>
            <person name="Liu G."/>
            <person name="Chen Q."/>
            <person name="Chen Z."/>
            <person name="Lan J."/>
            <person name="Che J."/>
            <person name="Ge C."/>
            <person name="Shi H."/>
            <person name="Pan Z."/>
            <person name="Liu X."/>
        </authorList>
    </citation>
    <scope>NUCLEOTIDE SEQUENCE [LARGE SCALE GENOMIC DNA]</scope>
    <source>
        <strain evidence="10 12">DSM 2895</strain>
    </source>
</reference>
<dbReference type="Proteomes" id="UP000037269">
    <property type="component" value="Unassembled WGS sequence"/>
</dbReference>
<comment type="similarity">
    <text evidence="2">In the C-terminal section; belongs to the class-I pyridoxal-phosphate-dependent aminotransferase family.</text>
</comment>